<evidence type="ECO:0000256" key="1">
    <source>
        <dbReference type="ARBA" id="ARBA00004651"/>
    </source>
</evidence>
<gene>
    <name evidence="9" type="ORF">Pme01_04760</name>
</gene>
<feature type="domain" description="ABC transmembrane type-1" evidence="8">
    <location>
        <begin position="99"/>
        <end position="290"/>
    </location>
</feature>
<evidence type="ECO:0000256" key="6">
    <source>
        <dbReference type="ARBA" id="ARBA00023136"/>
    </source>
</evidence>
<dbReference type="Gene3D" id="1.10.3720.10">
    <property type="entry name" value="MetI-like"/>
    <property type="match status" value="1"/>
</dbReference>
<evidence type="ECO:0000256" key="3">
    <source>
        <dbReference type="ARBA" id="ARBA00022475"/>
    </source>
</evidence>
<feature type="transmembrane region" description="Helical" evidence="7">
    <location>
        <begin position="38"/>
        <end position="59"/>
    </location>
</feature>
<sequence length="302" mass="32448">MTEQVESVISADRSAQAGIERSASLWADAWRDLRRRPVAIASAVVIVLVSSMAAFPWLWTRTDPRDCPIQLSKATPSAAHIFGTNELGCDYYAMTIYGARASIIVALVSTSLVLLVGALVGMAAGFYGGWVDSVLSRLADIFFALPFLLGALVFLSMLRSHSVWTIVLAFAVLGWPPLARIVRASVLATKNMDYVQAARSLGASDRRLLFRHILPNAAAPAIVVATILLGTYVASEATLSYLGIGLQPPEISWGIMIAQGQSYVTSGYPHLLLFPAAFLSATVLAFILLGDALRDALDPKLR</sequence>
<reference evidence="9" key="1">
    <citation type="submission" date="2021-01" db="EMBL/GenBank/DDBJ databases">
        <title>Whole genome shotgun sequence of Planosporangium mesophilum NBRC 109066.</title>
        <authorList>
            <person name="Komaki H."/>
            <person name="Tamura T."/>
        </authorList>
    </citation>
    <scope>NUCLEOTIDE SEQUENCE</scope>
    <source>
        <strain evidence="9">NBRC 109066</strain>
    </source>
</reference>
<dbReference type="GO" id="GO:0055085">
    <property type="term" value="P:transmembrane transport"/>
    <property type="evidence" value="ECO:0007669"/>
    <property type="project" value="InterPro"/>
</dbReference>
<name>A0A8J3T9Q3_9ACTN</name>
<feature type="transmembrane region" description="Helical" evidence="7">
    <location>
        <begin position="163"/>
        <end position="182"/>
    </location>
</feature>
<evidence type="ECO:0000256" key="4">
    <source>
        <dbReference type="ARBA" id="ARBA00022692"/>
    </source>
</evidence>
<evidence type="ECO:0000256" key="7">
    <source>
        <dbReference type="RuleBase" id="RU363032"/>
    </source>
</evidence>
<dbReference type="InterPro" id="IPR025966">
    <property type="entry name" value="OppC_N"/>
</dbReference>
<keyword evidence="10" id="KW-1185">Reference proteome</keyword>
<accession>A0A8J3T9Q3</accession>
<keyword evidence="3" id="KW-1003">Cell membrane</keyword>
<protein>
    <submittedName>
        <fullName evidence="9">Peptide ABC transporter permease</fullName>
    </submittedName>
</protein>
<dbReference type="CDD" id="cd06261">
    <property type="entry name" value="TM_PBP2"/>
    <property type="match status" value="1"/>
</dbReference>
<comment type="similarity">
    <text evidence="7">Belongs to the binding-protein-dependent transport system permease family.</text>
</comment>
<keyword evidence="5 7" id="KW-1133">Transmembrane helix</keyword>
<dbReference type="PROSITE" id="PS50928">
    <property type="entry name" value="ABC_TM1"/>
    <property type="match status" value="1"/>
</dbReference>
<evidence type="ECO:0000256" key="2">
    <source>
        <dbReference type="ARBA" id="ARBA00022448"/>
    </source>
</evidence>
<dbReference type="InterPro" id="IPR035906">
    <property type="entry name" value="MetI-like_sf"/>
</dbReference>
<dbReference type="RefSeq" id="WP_239087973.1">
    <property type="nucleotide sequence ID" value="NZ_BOON01000003.1"/>
</dbReference>
<evidence type="ECO:0000259" key="8">
    <source>
        <dbReference type="PROSITE" id="PS50928"/>
    </source>
</evidence>
<dbReference type="EMBL" id="BOON01000003">
    <property type="protein sequence ID" value="GII20879.1"/>
    <property type="molecule type" value="Genomic_DNA"/>
</dbReference>
<dbReference type="PANTHER" id="PTHR43386:SF6">
    <property type="entry name" value="ABC TRANSPORTER PERMEASE PROTEIN"/>
    <property type="match status" value="1"/>
</dbReference>
<dbReference type="SUPFAM" id="SSF161098">
    <property type="entry name" value="MetI-like"/>
    <property type="match status" value="1"/>
</dbReference>
<feature type="transmembrane region" description="Helical" evidence="7">
    <location>
        <begin position="213"/>
        <end position="234"/>
    </location>
</feature>
<keyword evidence="2 7" id="KW-0813">Transport</keyword>
<evidence type="ECO:0000313" key="10">
    <source>
        <dbReference type="Proteomes" id="UP000599074"/>
    </source>
</evidence>
<evidence type="ECO:0000256" key="5">
    <source>
        <dbReference type="ARBA" id="ARBA00022989"/>
    </source>
</evidence>
<keyword evidence="6 7" id="KW-0472">Membrane</keyword>
<feature type="transmembrane region" description="Helical" evidence="7">
    <location>
        <begin position="101"/>
        <end position="126"/>
    </location>
</feature>
<dbReference type="AlphaFoldDB" id="A0A8J3T9Q3"/>
<feature type="transmembrane region" description="Helical" evidence="7">
    <location>
        <begin position="138"/>
        <end position="157"/>
    </location>
</feature>
<dbReference type="InterPro" id="IPR050366">
    <property type="entry name" value="BP-dependent_transpt_permease"/>
</dbReference>
<evidence type="ECO:0000313" key="9">
    <source>
        <dbReference type="EMBL" id="GII20879.1"/>
    </source>
</evidence>
<dbReference type="GO" id="GO:0005886">
    <property type="term" value="C:plasma membrane"/>
    <property type="evidence" value="ECO:0007669"/>
    <property type="project" value="UniProtKB-SubCell"/>
</dbReference>
<dbReference type="PANTHER" id="PTHR43386">
    <property type="entry name" value="OLIGOPEPTIDE TRANSPORT SYSTEM PERMEASE PROTEIN APPC"/>
    <property type="match status" value="1"/>
</dbReference>
<feature type="transmembrane region" description="Helical" evidence="7">
    <location>
        <begin position="272"/>
        <end position="293"/>
    </location>
</feature>
<comment type="caution">
    <text evidence="9">The sequence shown here is derived from an EMBL/GenBank/DDBJ whole genome shotgun (WGS) entry which is preliminary data.</text>
</comment>
<comment type="subcellular location">
    <subcellularLocation>
        <location evidence="1 7">Cell membrane</location>
        <topology evidence="1 7">Multi-pass membrane protein</topology>
    </subcellularLocation>
</comment>
<dbReference type="Pfam" id="PF12911">
    <property type="entry name" value="OppC_N"/>
    <property type="match status" value="1"/>
</dbReference>
<keyword evidence="4 7" id="KW-0812">Transmembrane</keyword>
<proteinExistence type="inferred from homology"/>
<dbReference type="Pfam" id="PF00528">
    <property type="entry name" value="BPD_transp_1"/>
    <property type="match status" value="1"/>
</dbReference>
<dbReference type="Proteomes" id="UP000599074">
    <property type="component" value="Unassembled WGS sequence"/>
</dbReference>
<dbReference type="InterPro" id="IPR000515">
    <property type="entry name" value="MetI-like"/>
</dbReference>
<organism evidence="9 10">
    <name type="scientific">Planosporangium mesophilum</name>
    <dbReference type="NCBI Taxonomy" id="689768"/>
    <lineage>
        <taxon>Bacteria</taxon>
        <taxon>Bacillati</taxon>
        <taxon>Actinomycetota</taxon>
        <taxon>Actinomycetes</taxon>
        <taxon>Micromonosporales</taxon>
        <taxon>Micromonosporaceae</taxon>
        <taxon>Planosporangium</taxon>
    </lineage>
</organism>